<dbReference type="EMBL" id="CM047901">
    <property type="protein sequence ID" value="KAJ0097221.1"/>
    <property type="molecule type" value="Genomic_DNA"/>
</dbReference>
<protein>
    <submittedName>
        <fullName evidence="1">Uncharacterized protein</fullName>
    </submittedName>
</protein>
<accession>A0ACC1BEA5</accession>
<evidence type="ECO:0000313" key="2">
    <source>
        <dbReference type="Proteomes" id="UP001164250"/>
    </source>
</evidence>
<reference evidence="2" key="1">
    <citation type="journal article" date="2023" name="G3 (Bethesda)">
        <title>Genome assembly and association tests identify interacting loci associated with vigor, precocity, and sex in interspecific pistachio rootstocks.</title>
        <authorList>
            <person name="Palmer W."/>
            <person name="Jacygrad E."/>
            <person name="Sagayaradj S."/>
            <person name="Cavanaugh K."/>
            <person name="Han R."/>
            <person name="Bertier L."/>
            <person name="Beede B."/>
            <person name="Kafkas S."/>
            <person name="Golino D."/>
            <person name="Preece J."/>
            <person name="Michelmore R."/>
        </authorList>
    </citation>
    <scope>NUCLEOTIDE SEQUENCE [LARGE SCALE GENOMIC DNA]</scope>
</reference>
<comment type="caution">
    <text evidence="1">The sequence shown here is derived from an EMBL/GenBank/DDBJ whole genome shotgun (WGS) entry which is preliminary data.</text>
</comment>
<evidence type="ECO:0000313" key="1">
    <source>
        <dbReference type="EMBL" id="KAJ0097221.1"/>
    </source>
</evidence>
<sequence>MSSNLRANGCGFFVPDKKLNYCDNFFDVLLAEEQAAITPAKRLEATYSNTTNPGENWVRAELSTITLEEWISMVRRNDRASRSRKMEGSPLSFSELLDIVRRNDLGKFDNMESSSTGSPPLVISSGSDEGSRSEEVNGSAELELARVIIIFPRSTITNVLMILRLCDVKHLPKRIP</sequence>
<dbReference type="Proteomes" id="UP001164250">
    <property type="component" value="Chromosome 5"/>
</dbReference>
<keyword evidence="2" id="KW-1185">Reference proteome</keyword>
<proteinExistence type="predicted"/>
<organism evidence="1 2">
    <name type="scientific">Pistacia atlantica</name>
    <dbReference type="NCBI Taxonomy" id="434234"/>
    <lineage>
        <taxon>Eukaryota</taxon>
        <taxon>Viridiplantae</taxon>
        <taxon>Streptophyta</taxon>
        <taxon>Embryophyta</taxon>
        <taxon>Tracheophyta</taxon>
        <taxon>Spermatophyta</taxon>
        <taxon>Magnoliopsida</taxon>
        <taxon>eudicotyledons</taxon>
        <taxon>Gunneridae</taxon>
        <taxon>Pentapetalae</taxon>
        <taxon>rosids</taxon>
        <taxon>malvids</taxon>
        <taxon>Sapindales</taxon>
        <taxon>Anacardiaceae</taxon>
        <taxon>Pistacia</taxon>
    </lineage>
</organism>
<gene>
    <name evidence="1" type="ORF">Patl1_29126</name>
</gene>
<name>A0ACC1BEA5_9ROSI</name>